<comment type="caution">
    <text evidence="2">The sequence shown here is derived from an EMBL/GenBank/DDBJ whole genome shotgun (WGS) entry which is preliminary data.</text>
</comment>
<feature type="region of interest" description="Disordered" evidence="1">
    <location>
        <begin position="280"/>
        <end position="437"/>
    </location>
</feature>
<name>A0ABR3ZQT5_9PEZI</name>
<dbReference type="Proteomes" id="UP001583186">
    <property type="component" value="Unassembled WGS sequence"/>
</dbReference>
<sequence>MQGSSARPYGSDPHDRYSYPSYGRPEDQQYPQPAGHMAAAYPPPTHLQGPPAMSGYAPYLPPLPGPSSMQQGYPSSPRASAPAQIPSPVPGPPGSSDSVPPYASPKSQRKTKGHVAFIERGSASDANVYPPPLSISTRSLEPAVFLTTDLEMAKASNTFLDAIGRHTVKGLSLLDVISPMERERVISLQRQMHDERERKDPQYLPPIFVKRDEERVIQSLGLSADDLSRYAMDWHEYLTFSSADGQQRTFPVRMGLAKQDSIYFIVLLLHVAMRPFGGHPTPSPHSSYGYQPMQHAQPQHQIFSQPTPVSATFDVGRPRMPSDSGILPHRPTPSGGPSPMLSGLSPSISSAYGPSPGRSEYSTGPPSYQTPRSELVSGPLPHRQPQPAPGASFQLPPIRNRQDSTRQTETPATSRDDKSRVDIGGLIDSPEPPRRMH</sequence>
<reference evidence="2 3" key="1">
    <citation type="journal article" date="2024" name="IMA Fungus">
        <title>IMA Genome - F19 : A genome assembly and annotation guide to empower mycologists, including annotated draft genome sequences of Ceratocystis pirilliformis, Diaporthe australafricana, Fusarium ophioides, Paecilomyces lecythidis, and Sporothrix stenoceras.</title>
        <authorList>
            <person name="Aylward J."/>
            <person name="Wilson A.M."/>
            <person name="Visagie C.M."/>
            <person name="Spraker J."/>
            <person name="Barnes I."/>
            <person name="Buitendag C."/>
            <person name="Ceriani C."/>
            <person name="Del Mar Angel L."/>
            <person name="du Plessis D."/>
            <person name="Fuchs T."/>
            <person name="Gasser K."/>
            <person name="Kramer D."/>
            <person name="Li W."/>
            <person name="Munsamy K."/>
            <person name="Piso A."/>
            <person name="Price J.L."/>
            <person name="Sonnekus B."/>
            <person name="Thomas C."/>
            <person name="van der Nest A."/>
            <person name="van Dijk A."/>
            <person name="van Heerden A."/>
            <person name="van Vuuren N."/>
            <person name="Yilmaz N."/>
            <person name="Duong T.A."/>
            <person name="van der Merwe N.A."/>
            <person name="Wingfield M.J."/>
            <person name="Wingfield B.D."/>
        </authorList>
    </citation>
    <scope>NUCLEOTIDE SEQUENCE [LARGE SCALE GENOMIC DNA]</scope>
    <source>
        <strain evidence="2 3">CMW 5346</strain>
    </source>
</reference>
<feature type="compositionally biased region" description="Low complexity" evidence="1">
    <location>
        <begin position="337"/>
        <end position="350"/>
    </location>
</feature>
<keyword evidence="3" id="KW-1185">Reference proteome</keyword>
<feature type="compositionally biased region" description="Polar residues" evidence="1">
    <location>
        <begin position="68"/>
        <end position="78"/>
    </location>
</feature>
<dbReference type="EMBL" id="JAWCUI010000004">
    <property type="protein sequence ID" value="KAL1902602.1"/>
    <property type="molecule type" value="Genomic_DNA"/>
</dbReference>
<organism evidence="2 3">
    <name type="scientific">Sporothrix stenoceras</name>
    <dbReference type="NCBI Taxonomy" id="5173"/>
    <lineage>
        <taxon>Eukaryota</taxon>
        <taxon>Fungi</taxon>
        <taxon>Dikarya</taxon>
        <taxon>Ascomycota</taxon>
        <taxon>Pezizomycotina</taxon>
        <taxon>Sordariomycetes</taxon>
        <taxon>Sordariomycetidae</taxon>
        <taxon>Ophiostomatales</taxon>
        <taxon>Ophiostomataceae</taxon>
        <taxon>Sporothrix</taxon>
    </lineage>
</organism>
<evidence type="ECO:0000313" key="2">
    <source>
        <dbReference type="EMBL" id="KAL1902602.1"/>
    </source>
</evidence>
<feature type="compositionally biased region" description="Polar residues" evidence="1">
    <location>
        <begin position="360"/>
        <end position="372"/>
    </location>
</feature>
<accession>A0ABR3ZQT5</accession>
<proteinExistence type="predicted"/>
<feature type="region of interest" description="Disordered" evidence="1">
    <location>
        <begin position="1"/>
        <end position="113"/>
    </location>
</feature>
<evidence type="ECO:0008006" key="4">
    <source>
        <dbReference type="Google" id="ProtNLM"/>
    </source>
</evidence>
<feature type="compositionally biased region" description="Polar residues" evidence="1">
    <location>
        <begin position="284"/>
        <end position="310"/>
    </location>
</feature>
<evidence type="ECO:0000313" key="3">
    <source>
        <dbReference type="Proteomes" id="UP001583186"/>
    </source>
</evidence>
<evidence type="ECO:0000256" key="1">
    <source>
        <dbReference type="SAM" id="MobiDB-lite"/>
    </source>
</evidence>
<protein>
    <recommendedName>
        <fullName evidence="4">C6 zinc finger domain containing protein</fullName>
    </recommendedName>
</protein>
<gene>
    <name evidence="2" type="ORF">Sste5346_001044</name>
</gene>